<protein>
    <submittedName>
        <fullName evidence="1">Uncharacterized protein</fullName>
    </submittedName>
</protein>
<dbReference type="Proteomes" id="UP000190797">
    <property type="component" value="Chromosome"/>
</dbReference>
<dbReference type="EMBL" id="CP017717">
    <property type="protein sequence ID" value="AQZ67727.1"/>
    <property type="molecule type" value="Genomic_DNA"/>
</dbReference>
<accession>A0A1V0AC02</accession>
<name>A0A1V0AC02_9ACTN</name>
<organism evidence="1 2">
    <name type="scientific">[Actinomadura] parvosata subsp. kistnae</name>
    <dbReference type="NCBI Taxonomy" id="1909395"/>
    <lineage>
        <taxon>Bacteria</taxon>
        <taxon>Bacillati</taxon>
        <taxon>Actinomycetota</taxon>
        <taxon>Actinomycetes</taxon>
        <taxon>Streptosporangiales</taxon>
        <taxon>Streptosporangiaceae</taxon>
        <taxon>Nonomuraea</taxon>
    </lineage>
</organism>
<sequence>MTGVEPEAAAAIERYFARFGRRRHRLARLYGSTVQFLVAAHGLDVLGRVEVDAPCSCCDEEQARRARLSAMRAEYRRRRA</sequence>
<keyword evidence="2" id="KW-1185">Reference proteome</keyword>
<dbReference type="AlphaFoldDB" id="A0A1V0AC02"/>
<reference evidence="2" key="1">
    <citation type="journal article" date="2017" name="Med. Chem. Commun.">
        <title>Nonomuraea sp. ATCC 55076 harbours the largest actinomycete chromosome to date and the kistamicin biosynthetic gene cluster.</title>
        <authorList>
            <person name="Nazari B."/>
            <person name="Forneris C.C."/>
            <person name="Gibson M.I."/>
            <person name="Moon K."/>
            <person name="Schramma K.R."/>
            <person name="Seyedsayamdost M.R."/>
        </authorList>
    </citation>
    <scope>NUCLEOTIDE SEQUENCE [LARGE SCALE GENOMIC DNA]</scope>
    <source>
        <strain evidence="2">ATCC 55076</strain>
    </source>
</reference>
<proteinExistence type="predicted"/>
<gene>
    <name evidence="1" type="ORF">BKM31_45285</name>
</gene>
<evidence type="ECO:0000313" key="2">
    <source>
        <dbReference type="Proteomes" id="UP000190797"/>
    </source>
</evidence>
<dbReference type="KEGG" id="noa:BKM31_45285"/>
<dbReference type="STRING" id="1909395.BKM31_45285"/>
<evidence type="ECO:0000313" key="1">
    <source>
        <dbReference type="EMBL" id="AQZ67727.1"/>
    </source>
</evidence>